<evidence type="ECO:0008006" key="4">
    <source>
        <dbReference type="Google" id="ProtNLM"/>
    </source>
</evidence>
<feature type="chain" id="PRO_5012510827" description="Protease" evidence="1">
    <location>
        <begin position="27"/>
        <end position="179"/>
    </location>
</feature>
<accession>A0A223NR18</accession>
<proteinExistence type="predicted"/>
<dbReference type="EMBL" id="CP022743">
    <property type="protein sequence ID" value="ASU32108.1"/>
    <property type="molecule type" value="Genomic_DNA"/>
</dbReference>
<dbReference type="AlphaFoldDB" id="A0A223NR18"/>
<evidence type="ECO:0000256" key="1">
    <source>
        <dbReference type="SAM" id="SignalP"/>
    </source>
</evidence>
<dbReference type="KEGG" id="muc:MuYL_0205"/>
<dbReference type="Proteomes" id="UP000215002">
    <property type="component" value="Chromosome"/>
</dbReference>
<sequence length="179" mass="19906">MNKRPYFCRMKNISSILFITMLTISACSVKTRNNQSTDSTANAGTPLVEKGLFAKMKIKDTIKAGDSVLLKFTVYNPADSAQQFCKWHTPFEPLMSKYLDVKSESGEEADYRGAMAKRIMPPPASSYIKVKGKDSLSANVDLLKAFAIIKPARYTITYNSQSMSGLRVTDSVSFVYKAK</sequence>
<dbReference type="Gene3D" id="2.60.40.2970">
    <property type="match status" value="1"/>
</dbReference>
<protein>
    <recommendedName>
        <fullName evidence="4">Protease</fullName>
    </recommendedName>
</protein>
<gene>
    <name evidence="2" type="ORF">MuYL_0205</name>
</gene>
<organism evidence="2 3">
    <name type="scientific">Mucilaginibacter xinganensis</name>
    <dbReference type="NCBI Taxonomy" id="1234841"/>
    <lineage>
        <taxon>Bacteria</taxon>
        <taxon>Pseudomonadati</taxon>
        <taxon>Bacteroidota</taxon>
        <taxon>Sphingobacteriia</taxon>
        <taxon>Sphingobacteriales</taxon>
        <taxon>Sphingobacteriaceae</taxon>
        <taxon>Mucilaginibacter</taxon>
    </lineage>
</organism>
<reference evidence="2 3" key="1">
    <citation type="submission" date="2017-08" db="EMBL/GenBank/DDBJ databases">
        <title>Complete genome sequence of Mucilaginibacter sp. strain BJC16-A31.</title>
        <authorList>
            <consortium name="Henan University of Science and Technology"/>
            <person name="You X."/>
        </authorList>
    </citation>
    <scope>NUCLEOTIDE SEQUENCE [LARGE SCALE GENOMIC DNA]</scope>
    <source>
        <strain evidence="2 3">BJC16-A31</strain>
    </source>
</reference>
<evidence type="ECO:0000313" key="2">
    <source>
        <dbReference type="EMBL" id="ASU32108.1"/>
    </source>
</evidence>
<evidence type="ECO:0000313" key="3">
    <source>
        <dbReference type="Proteomes" id="UP000215002"/>
    </source>
</evidence>
<name>A0A223NR18_9SPHI</name>
<dbReference type="PROSITE" id="PS51257">
    <property type="entry name" value="PROKAR_LIPOPROTEIN"/>
    <property type="match status" value="1"/>
</dbReference>
<feature type="signal peptide" evidence="1">
    <location>
        <begin position="1"/>
        <end position="26"/>
    </location>
</feature>
<keyword evidence="1" id="KW-0732">Signal</keyword>
<keyword evidence="3" id="KW-1185">Reference proteome</keyword>